<sequence length="420" mass="48684">MTMKTSDGNEEKTIDNTVSERTIEKVLDMLLDKQKNLEKSSLEIVEKLRLCDEKIDKLSNEHQEKFDLIQSKLNEIVETLKPTKFVESDNSTVTVDSTQDFQKNEEMTSTSGKSFVLKHTFNNVSSIKNQEDRYSEMEEHFGVPWQIGIRQWDGFLSFYLRNLFRDANEKKWETEVEYELKIVSPNCREKKEERTTKSFKSDDTVSGWGSLKFIEWNQLNKDFVVDDCLCAEIAMKMKKMTGIYKDNLRSFDKTMEECADVVLVVNDEKFFVSKLYLATHSSYFKTLFLGKFNEANKTEIKLSGIDADDFQNYLEVLYGEQAINEITVEGILMVADMYDTTFVIQKCETFLQRKSKKTMKKKLQLSSRYNLDALKKQCLGEIKSVADIKSLIPGDIHDLDPSIMAEFLLKALSVHDSNEM</sequence>
<dbReference type="InterPro" id="IPR052664">
    <property type="entry name" value="BTB-MATH_domain_protein"/>
</dbReference>
<dbReference type="PROSITE" id="PS50144">
    <property type="entry name" value="MATH"/>
    <property type="match status" value="1"/>
</dbReference>
<accession>E3MWX6</accession>
<dbReference type="SUPFAM" id="SSF54695">
    <property type="entry name" value="POZ domain"/>
    <property type="match status" value="1"/>
</dbReference>
<dbReference type="Gene3D" id="3.30.710.10">
    <property type="entry name" value="Potassium Channel Kv1.1, Chain A"/>
    <property type="match status" value="1"/>
</dbReference>
<protein>
    <recommendedName>
        <fullName evidence="5">BTB domain-containing protein</fullName>
    </recommendedName>
</protein>
<dbReference type="InterPro" id="IPR011333">
    <property type="entry name" value="SKP1/BTB/POZ_sf"/>
</dbReference>
<dbReference type="OMA" id="THFRNEE"/>
<evidence type="ECO:0000313" key="3">
    <source>
        <dbReference type="EMBL" id="EFP11424.1"/>
    </source>
</evidence>
<proteinExistence type="predicted"/>
<feature type="domain" description="MATH" evidence="2">
    <location>
        <begin position="114"/>
        <end position="235"/>
    </location>
</feature>
<feature type="domain" description="BTB" evidence="1">
    <location>
        <begin position="259"/>
        <end position="318"/>
    </location>
</feature>
<evidence type="ECO:0008006" key="5">
    <source>
        <dbReference type="Google" id="ProtNLM"/>
    </source>
</evidence>
<dbReference type="STRING" id="31234.E3MWX6"/>
<evidence type="ECO:0000313" key="4">
    <source>
        <dbReference type="Proteomes" id="UP000008281"/>
    </source>
</evidence>
<dbReference type="SMART" id="SM00061">
    <property type="entry name" value="MATH"/>
    <property type="match status" value="1"/>
</dbReference>
<dbReference type="HOGENOM" id="CLU_051249_3_0_1"/>
<dbReference type="Proteomes" id="UP000008281">
    <property type="component" value="Unassembled WGS sequence"/>
</dbReference>
<keyword evidence="4" id="KW-1185">Reference proteome</keyword>
<dbReference type="InterPro" id="IPR008974">
    <property type="entry name" value="TRAF-like"/>
</dbReference>
<dbReference type="Pfam" id="PF00917">
    <property type="entry name" value="MATH"/>
    <property type="match status" value="1"/>
</dbReference>
<name>E3MWX6_CAERE</name>
<dbReference type="CDD" id="cd00121">
    <property type="entry name" value="MATH"/>
    <property type="match status" value="1"/>
</dbReference>
<dbReference type="Pfam" id="PF00651">
    <property type="entry name" value="BTB"/>
    <property type="match status" value="1"/>
</dbReference>
<dbReference type="InParanoid" id="E3MWX6"/>
<dbReference type="EMBL" id="DS268489">
    <property type="protein sequence ID" value="EFP11424.1"/>
    <property type="molecule type" value="Genomic_DNA"/>
</dbReference>
<dbReference type="SMART" id="SM00225">
    <property type="entry name" value="BTB"/>
    <property type="match status" value="1"/>
</dbReference>
<evidence type="ECO:0000259" key="1">
    <source>
        <dbReference type="PROSITE" id="PS50097"/>
    </source>
</evidence>
<dbReference type="InterPro" id="IPR002083">
    <property type="entry name" value="MATH/TRAF_dom"/>
</dbReference>
<dbReference type="SUPFAM" id="SSF49599">
    <property type="entry name" value="TRAF domain-like"/>
    <property type="match status" value="1"/>
</dbReference>
<organism evidence="4">
    <name type="scientific">Caenorhabditis remanei</name>
    <name type="common">Caenorhabditis vulgaris</name>
    <dbReference type="NCBI Taxonomy" id="31234"/>
    <lineage>
        <taxon>Eukaryota</taxon>
        <taxon>Metazoa</taxon>
        <taxon>Ecdysozoa</taxon>
        <taxon>Nematoda</taxon>
        <taxon>Chromadorea</taxon>
        <taxon>Rhabditida</taxon>
        <taxon>Rhabditina</taxon>
        <taxon>Rhabditomorpha</taxon>
        <taxon>Rhabditoidea</taxon>
        <taxon>Rhabditidae</taxon>
        <taxon>Peloderinae</taxon>
        <taxon>Caenorhabditis</taxon>
    </lineage>
</organism>
<evidence type="ECO:0000259" key="2">
    <source>
        <dbReference type="PROSITE" id="PS50144"/>
    </source>
</evidence>
<dbReference type="Gene3D" id="2.60.210.10">
    <property type="entry name" value="Apoptosis, Tumor Necrosis Factor Receptor Associated Protein 2, Chain A"/>
    <property type="match status" value="1"/>
</dbReference>
<dbReference type="InterPro" id="IPR000210">
    <property type="entry name" value="BTB/POZ_dom"/>
</dbReference>
<dbReference type="FunCoup" id="E3MWX6">
    <property type="interactions" value="30"/>
</dbReference>
<dbReference type="CDD" id="cd18186">
    <property type="entry name" value="BTB_POZ_ZBTB_KLHL-like"/>
    <property type="match status" value="1"/>
</dbReference>
<reference evidence="3" key="1">
    <citation type="submission" date="2007-07" db="EMBL/GenBank/DDBJ databases">
        <title>PCAP assembly of the Caenorhabditis remanei genome.</title>
        <authorList>
            <consortium name="The Caenorhabditis remanei Sequencing Consortium"/>
            <person name="Wilson R.K."/>
        </authorList>
    </citation>
    <scope>NUCLEOTIDE SEQUENCE [LARGE SCALE GENOMIC DNA]</scope>
    <source>
        <strain evidence="3">PB4641</strain>
    </source>
</reference>
<dbReference type="OrthoDB" id="6359816at2759"/>
<dbReference type="PANTHER" id="PTHR22743:SF165">
    <property type="entry name" value="BTB AND MATH DOMAIN CONTAINING-RELATED"/>
    <property type="match status" value="1"/>
</dbReference>
<dbReference type="AlphaFoldDB" id="E3MWX6"/>
<gene>
    <name evidence="3" type="ORF">CRE_09635</name>
</gene>
<dbReference type="PANTHER" id="PTHR22743">
    <property type="entry name" value="MEPRIN/TRAF-LIKE MATH FAMILY-C.ELEGANS"/>
    <property type="match status" value="1"/>
</dbReference>
<dbReference type="PROSITE" id="PS50097">
    <property type="entry name" value="BTB"/>
    <property type="match status" value="1"/>
</dbReference>